<organism evidence="2">
    <name type="scientific">Cacopsylla melanoneura</name>
    <dbReference type="NCBI Taxonomy" id="428564"/>
    <lineage>
        <taxon>Eukaryota</taxon>
        <taxon>Metazoa</taxon>
        <taxon>Ecdysozoa</taxon>
        <taxon>Arthropoda</taxon>
        <taxon>Hexapoda</taxon>
        <taxon>Insecta</taxon>
        <taxon>Pterygota</taxon>
        <taxon>Neoptera</taxon>
        <taxon>Paraneoptera</taxon>
        <taxon>Hemiptera</taxon>
        <taxon>Sternorrhyncha</taxon>
        <taxon>Psylloidea</taxon>
        <taxon>Psyllidae</taxon>
        <taxon>Psyllinae</taxon>
        <taxon>Cacopsylla</taxon>
    </lineage>
</organism>
<evidence type="ECO:0000256" key="1">
    <source>
        <dbReference type="SAM" id="Phobius"/>
    </source>
</evidence>
<evidence type="ECO:0000313" key="2">
    <source>
        <dbReference type="EMBL" id="CAG6763714.1"/>
    </source>
</evidence>
<keyword evidence="1" id="KW-1133">Transmembrane helix</keyword>
<keyword evidence="1" id="KW-0472">Membrane</keyword>
<feature type="transmembrane region" description="Helical" evidence="1">
    <location>
        <begin position="29"/>
        <end position="48"/>
    </location>
</feature>
<protein>
    <submittedName>
        <fullName evidence="2">Uncharacterized protein</fullName>
    </submittedName>
</protein>
<dbReference type="AlphaFoldDB" id="A0A8D9AC99"/>
<dbReference type="EMBL" id="HBUF01564049">
    <property type="protein sequence ID" value="CAG6763714.1"/>
    <property type="molecule type" value="Transcribed_RNA"/>
</dbReference>
<accession>A0A8D9AC99</accession>
<sequence length="114" mass="14077">MLPCLKVSRKQIFQILVCRSRYFLFSFKITRFINIKTLLFYVFLFISFKFRPPWRDNNTFVRWHFTVSDTTTFEFSTEHAGKKNSRYFYEKSRFCFLFSVFMFCYRVDFIGCFS</sequence>
<proteinExistence type="predicted"/>
<keyword evidence="1" id="KW-0812">Transmembrane</keyword>
<feature type="transmembrane region" description="Helical" evidence="1">
    <location>
        <begin position="94"/>
        <end position="111"/>
    </location>
</feature>
<name>A0A8D9AC99_9HEMI</name>
<reference evidence="2" key="1">
    <citation type="submission" date="2021-05" db="EMBL/GenBank/DDBJ databases">
        <authorList>
            <person name="Alioto T."/>
            <person name="Alioto T."/>
            <person name="Gomez Garrido J."/>
        </authorList>
    </citation>
    <scope>NUCLEOTIDE SEQUENCE</scope>
</reference>